<dbReference type="GO" id="GO:0016491">
    <property type="term" value="F:oxidoreductase activity"/>
    <property type="evidence" value="ECO:0007669"/>
    <property type="project" value="UniProtKB-KW"/>
</dbReference>
<dbReference type="Gene3D" id="3.40.50.720">
    <property type="entry name" value="NAD(P)-binding Rossmann-like Domain"/>
    <property type="match status" value="1"/>
</dbReference>
<dbReference type="PRINTS" id="PR00080">
    <property type="entry name" value="SDRFAMILY"/>
</dbReference>
<dbReference type="AlphaFoldDB" id="A0A0G0ERY8"/>
<dbReference type="PROSITE" id="PS00061">
    <property type="entry name" value="ADH_SHORT"/>
    <property type="match status" value="1"/>
</dbReference>
<name>A0A0G0ERY8_UNCC3</name>
<evidence type="ECO:0000313" key="4">
    <source>
        <dbReference type="EMBL" id="KKP70097.1"/>
    </source>
</evidence>
<dbReference type="InterPro" id="IPR036291">
    <property type="entry name" value="NAD(P)-bd_dom_sf"/>
</dbReference>
<dbReference type="InterPro" id="IPR020904">
    <property type="entry name" value="Sc_DH/Rdtase_CS"/>
</dbReference>
<accession>A0A0G0ERY8</accession>
<sequence>MNLKNKVVIITGASQGLGKAIAYKLSHEGAKIALVARTEKLLMEVKNRIVNSGGVAEYFICDISNNQQIEKTVQDILNKLGKIDILVNNAGVWTDENLEKEHPEYRKRAFEVNTLGHINFTYTVLPHFQDQNSGHIFNVISNAGLLEKDNVRWKSYAATKHAMTGFTKSLRDSLAKTKIQVTGFFPGGIDTNLYENVGRQDAHNQPWMMKAEDVADCVAFVLNRPNDVYVESLIISKKM</sequence>
<dbReference type="Pfam" id="PF00106">
    <property type="entry name" value="adh_short"/>
    <property type="match status" value="1"/>
</dbReference>
<proteinExistence type="inferred from homology"/>
<dbReference type="PANTHER" id="PTHR44196">
    <property type="entry name" value="DEHYDROGENASE/REDUCTASE SDR FAMILY MEMBER 7B"/>
    <property type="match status" value="1"/>
</dbReference>
<comment type="similarity">
    <text evidence="1 3">Belongs to the short-chain dehydrogenases/reductases (SDR) family.</text>
</comment>
<dbReference type="GO" id="GO:0016020">
    <property type="term" value="C:membrane"/>
    <property type="evidence" value="ECO:0007669"/>
    <property type="project" value="TreeGrafter"/>
</dbReference>
<evidence type="ECO:0000313" key="5">
    <source>
        <dbReference type="Proteomes" id="UP000034581"/>
    </source>
</evidence>
<dbReference type="CDD" id="cd05233">
    <property type="entry name" value="SDR_c"/>
    <property type="match status" value="1"/>
</dbReference>
<dbReference type="SUPFAM" id="SSF51735">
    <property type="entry name" value="NAD(P)-binding Rossmann-fold domains"/>
    <property type="match status" value="1"/>
</dbReference>
<evidence type="ECO:0000256" key="3">
    <source>
        <dbReference type="RuleBase" id="RU000363"/>
    </source>
</evidence>
<evidence type="ECO:0000256" key="2">
    <source>
        <dbReference type="ARBA" id="ARBA00023002"/>
    </source>
</evidence>
<protein>
    <submittedName>
        <fullName evidence="4">Oxidoreductase, short chain dehydrogenase/reductase family</fullName>
    </submittedName>
</protein>
<dbReference type="Proteomes" id="UP000034581">
    <property type="component" value="Unassembled WGS sequence"/>
</dbReference>
<dbReference type="InterPro" id="IPR002347">
    <property type="entry name" value="SDR_fam"/>
</dbReference>
<dbReference type="PANTHER" id="PTHR44196:SF1">
    <property type="entry name" value="DEHYDROGENASE_REDUCTASE SDR FAMILY MEMBER 7B"/>
    <property type="match status" value="1"/>
</dbReference>
<dbReference type="EMBL" id="LBQB01000001">
    <property type="protein sequence ID" value="KKP70097.1"/>
    <property type="molecule type" value="Genomic_DNA"/>
</dbReference>
<dbReference type="PRINTS" id="PR00081">
    <property type="entry name" value="GDHRDH"/>
</dbReference>
<organism evidence="4 5">
    <name type="scientific">candidate division CPR3 bacterium GW2011_GWF2_35_18</name>
    <dbReference type="NCBI Taxonomy" id="1618350"/>
    <lineage>
        <taxon>Bacteria</taxon>
        <taxon>Bacteria division CPR3</taxon>
    </lineage>
</organism>
<gene>
    <name evidence="4" type="ORF">UR67_C0001G0006</name>
</gene>
<comment type="caution">
    <text evidence="4">The sequence shown here is derived from an EMBL/GenBank/DDBJ whole genome shotgun (WGS) entry which is preliminary data.</text>
</comment>
<dbReference type="STRING" id="1618350.UR67_C0001G0006"/>
<evidence type="ECO:0000256" key="1">
    <source>
        <dbReference type="ARBA" id="ARBA00006484"/>
    </source>
</evidence>
<keyword evidence="2" id="KW-0560">Oxidoreductase</keyword>
<reference evidence="4 5" key="1">
    <citation type="journal article" date="2015" name="Nature">
        <title>rRNA introns, odd ribosomes, and small enigmatic genomes across a large radiation of phyla.</title>
        <authorList>
            <person name="Brown C.T."/>
            <person name="Hug L.A."/>
            <person name="Thomas B.C."/>
            <person name="Sharon I."/>
            <person name="Castelle C.J."/>
            <person name="Singh A."/>
            <person name="Wilkins M.J."/>
            <person name="Williams K.H."/>
            <person name="Banfield J.F."/>
        </authorList>
    </citation>
    <scope>NUCLEOTIDE SEQUENCE [LARGE SCALE GENOMIC DNA]</scope>
</reference>